<keyword evidence="8" id="KW-0210">Decarboxylase</keyword>
<evidence type="ECO:0000256" key="1">
    <source>
        <dbReference type="ARBA" id="ARBA00004742"/>
    </source>
</evidence>
<evidence type="ECO:0000256" key="8">
    <source>
        <dbReference type="ARBA" id="ARBA00022793"/>
    </source>
</evidence>
<dbReference type="GO" id="GO:0006094">
    <property type="term" value="P:gluconeogenesis"/>
    <property type="evidence" value="ECO:0007669"/>
    <property type="project" value="UniProtKB-KW"/>
</dbReference>
<dbReference type="EC" id="4.1.1.49" evidence="3"/>
<protein>
    <recommendedName>
        <fullName evidence="3">phosphoenolpyruvate carboxykinase (ATP)</fullName>
        <ecNumber evidence="3">4.1.1.49</ecNumber>
    </recommendedName>
</protein>
<organism evidence="13 14">
    <name type="scientific">Bremia lactucae</name>
    <name type="common">Lettuce downy mildew</name>
    <dbReference type="NCBI Taxonomy" id="4779"/>
    <lineage>
        <taxon>Eukaryota</taxon>
        <taxon>Sar</taxon>
        <taxon>Stramenopiles</taxon>
        <taxon>Oomycota</taxon>
        <taxon>Peronosporomycetes</taxon>
        <taxon>Peronosporales</taxon>
        <taxon>Peronosporaceae</taxon>
        <taxon>Bremia</taxon>
    </lineage>
</organism>
<dbReference type="Proteomes" id="UP000294530">
    <property type="component" value="Unassembled WGS sequence"/>
</dbReference>
<evidence type="ECO:0000256" key="10">
    <source>
        <dbReference type="ARBA" id="ARBA00023211"/>
    </source>
</evidence>
<comment type="caution">
    <text evidence="13">The sequence shown here is derived from an EMBL/GenBank/DDBJ whole genome shotgun (WGS) entry which is preliminary data.</text>
</comment>
<evidence type="ECO:0000256" key="4">
    <source>
        <dbReference type="ARBA" id="ARBA00022432"/>
    </source>
</evidence>
<comment type="similarity">
    <text evidence="2">Belongs to the phosphoenolpyruvate carboxykinase (ATP) family.</text>
</comment>
<evidence type="ECO:0000256" key="3">
    <source>
        <dbReference type="ARBA" id="ARBA00012363"/>
    </source>
</evidence>
<dbReference type="NCBIfam" id="NF006821">
    <property type="entry name" value="PRK09344.1-3"/>
    <property type="match status" value="1"/>
</dbReference>
<evidence type="ECO:0000256" key="9">
    <source>
        <dbReference type="ARBA" id="ARBA00022840"/>
    </source>
</evidence>
<dbReference type="CDD" id="cd00484">
    <property type="entry name" value="PEPCK_ATP"/>
    <property type="match status" value="1"/>
</dbReference>
<reference evidence="13 14" key="1">
    <citation type="journal article" date="2021" name="Genome Biol.">
        <title>AFLAP: assembly-free linkage analysis pipeline using k-mers from genome sequencing data.</title>
        <authorList>
            <person name="Fletcher K."/>
            <person name="Zhang L."/>
            <person name="Gil J."/>
            <person name="Han R."/>
            <person name="Cavanaugh K."/>
            <person name="Michelmore R."/>
        </authorList>
    </citation>
    <scope>NUCLEOTIDE SEQUENCE [LARGE SCALE GENOMIC DNA]</scope>
    <source>
        <strain evidence="13 14">SF5</strain>
    </source>
</reference>
<keyword evidence="9" id="KW-0067">ATP-binding</keyword>
<keyword evidence="4" id="KW-0312">Gluconeogenesis</keyword>
<dbReference type="PANTHER" id="PTHR30031:SF0">
    <property type="entry name" value="PHOSPHOENOLPYRUVATE CARBOXYKINASE (ATP)"/>
    <property type="match status" value="1"/>
</dbReference>
<keyword evidence="14" id="KW-1185">Reference proteome</keyword>
<evidence type="ECO:0000256" key="7">
    <source>
        <dbReference type="ARBA" id="ARBA00022741"/>
    </source>
</evidence>
<keyword evidence="5" id="KW-0963">Cytoplasm</keyword>
<keyword evidence="6" id="KW-0479">Metal-binding</keyword>
<evidence type="ECO:0000256" key="11">
    <source>
        <dbReference type="ARBA" id="ARBA00023239"/>
    </source>
</evidence>
<dbReference type="GO" id="GO:0004612">
    <property type="term" value="F:phosphoenolpyruvate carboxykinase (ATP) activity"/>
    <property type="evidence" value="ECO:0007669"/>
    <property type="project" value="UniProtKB-EC"/>
</dbReference>
<dbReference type="FunFam" id="3.40.449.10:FF:000001">
    <property type="entry name" value="Phosphoenolpyruvate carboxykinase (ATP)"/>
    <property type="match status" value="1"/>
</dbReference>
<dbReference type="SUPFAM" id="SSF53795">
    <property type="entry name" value="PEP carboxykinase-like"/>
    <property type="match status" value="1"/>
</dbReference>
<dbReference type="Gene3D" id="3.90.228.20">
    <property type="match status" value="1"/>
</dbReference>
<dbReference type="PANTHER" id="PTHR30031">
    <property type="entry name" value="PHOSPHOENOLPYRUVATE CARBOXYKINASE ATP"/>
    <property type="match status" value="1"/>
</dbReference>
<evidence type="ECO:0000313" key="13">
    <source>
        <dbReference type="EMBL" id="TDH65566.1"/>
    </source>
</evidence>
<dbReference type="SUPFAM" id="SSF68923">
    <property type="entry name" value="PEP carboxykinase N-terminal domain"/>
    <property type="match status" value="1"/>
</dbReference>
<dbReference type="InterPro" id="IPR016024">
    <property type="entry name" value="ARM-type_fold"/>
</dbReference>
<dbReference type="HAMAP" id="MF_00453">
    <property type="entry name" value="PEPCK_ATP"/>
    <property type="match status" value="1"/>
</dbReference>
<evidence type="ECO:0000256" key="12">
    <source>
        <dbReference type="ARBA" id="ARBA00047371"/>
    </source>
</evidence>
<dbReference type="OrthoDB" id="184182at2759"/>
<dbReference type="GO" id="GO:0005524">
    <property type="term" value="F:ATP binding"/>
    <property type="evidence" value="ECO:0007669"/>
    <property type="project" value="UniProtKB-KW"/>
</dbReference>
<dbReference type="NCBIfam" id="TIGR00224">
    <property type="entry name" value="pckA"/>
    <property type="match status" value="1"/>
</dbReference>
<dbReference type="Gene3D" id="3.40.449.10">
    <property type="entry name" value="Phosphoenolpyruvate Carboxykinase, domain 1"/>
    <property type="match status" value="1"/>
</dbReference>
<evidence type="ECO:0000256" key="5">
    <source>
        <dbReference type="ARBA" id="ARBA00022490"/>
    </source>
</evidence>
<keyword evidence="11" id="KW-0456">Lyase</keyword>
<evidence type="ECO:0000256" key="2">
    <source>
        <dbReference type="ARBA" id="ARBA00006052"/>
    </source>
</evidence>
<dbReference type="Pfam" id="PF01293">
    <property type="entry name" value="PEPCK_ATP"/>
    <property type="match status" value="1"/>
</dbReference>
<comment type="pathway">
    <text evidence="1">Carbohydrate biosynthesis; gluconeogenesis.</text>
</comment>
<proteinExistence type="inferred from homology"/>
<accession>A0A976IBJ6</accession>
<dbReference type="InterPro" id="IPR001272">
    <property type="entry name" value="PEP_carboxykinase_ATP"/>
</dbReference>
<sequence length="1002" mass="111556">MQHETTTTALGLDELGIQNSCKVFHNLTHEQLADHERTFNEGTFVANGTFAVDTGKYTGRSPKDKFIVKQAPSQDNVWWGSINQPTTIDVFEALYAKVVNHFSSVDRMYVFDGYCGVSEKSRLNVRIITELAWQHHFVTNMFIRSDFASVANDFQADFTVINACKIVDEDWKAHGLHSEVFVIFNIEKHVAIIGGTFYGGEMKKGIFSMMNYHLPLNGVMAMHASANIGKNGDTAIFFGLSGTGKTTLSADPKHDEHGWDDEGVFNFEGGCYAKTINLCKKSEPDIYNAIQPNAMLENVWIDANNEPDYFNSSKTENGRVSYPIYHIPHYRPDSRGKHSQVVIFLTCDAYGVFPPVSKLSAGQAQYHFLSGYTAKVAGTERGVTEPQATFSTCFGAAFMTLHPTKYADLLKKKLQEHNTLVYLINTGWTGGVYGVGERMKLPFTRKCVDAVLDGSLNNATFIKDSLFGFEIPTMLDGVPTEILNPKDAWTDKDAYDETALKLAKAFKENFKQFILPDNDISVFGPNSSMIVAAELQTALKSIMPDHLQTILLADSVDISSSPIELQSVQKLAEVLPFADDPELQAQLNDVISIVKALSRVVIRYTSATALDENHLAKHMVLDDRLLPFLRVLHAFVTRRRELGMLDDKEMLQWLPFVLTACCFVSKADLPGADSMQSVTLADKTLVAAVDLTKAEDLRSLIAKYVAQIVALCSQDVNKQQWVQAASINKKIMLKVVEQVPFPHLGGDLLGRLLALTFPLVDDLSDTTQLVGARLLRHIIRNVTPTEVRWYSNVLLEVLHTAIVSRKPRTLDVLLNCLIESLDMVSSPGDYQYYDRFTLRLLNDASLCSDVKVRMIYVRHVQTLVIRQGAPHSLNAIRYLQPLLKVLIAGFESVNAKFLIASLEALKTTVLATWPRIASHTEQILVGVLRAVAFCEMFDDCTELIPSSEDRRQILALCEDVLDLLHNANTNKSAVSDMLGMVGSQCPKLTSFCTCVQEKVASR</sequence>
<dbReference type="EMBL" id="SHOA02000001">
    <property type="protein sequence ID" value="TDH65566.1"/>
    <property type="molecule type" value="Genomic_DNA"/>
</dbReference>
<evidence type="ECO:0000313" key="14">
    <source>
        <dbReference type="Proteomes" id="UP000294530"/>
    </source>
</evidence>
<dbReference type="NCBIfam" id="NF006820">
    <property type="entry name" value="PRK09344.1-2"/>
    <property type="match status" value="1"/>
</dbReference>
<dbReference type="RefSeq" id="XP_067815065.1">
    <property type="nucleotide sequence ID" value="XM_067963045.1"/>
</dbReference>
<dbReference type="SUPFAM" id="SSF48371">
    <property type="entry name" value="ARM repeat"/>
    <property type="match status" value="1"/>
</dbReference>
<dbReference type="InterPro" id="IPR008210">
    <property type="entry name" value="PEP_carboxykinase_N"/>
</dbReference>
<dbReference type="InterPro" id="IPR013035">
    <property type="entry name" value="PEP_carboxykinase_C"/>
</dbReference>
<dbReference type="GO" id="GO:0005829">
    <property type="term" value="C:cytosol"/>
    <property type="evidence" value="ECO:0007669"/>
    <property type="project" value="TreeGrafter"/>
</dbReference>
<keyword evidence="10" id="KW-0464">Manganese</keyword>
<dbReference type="KEGG" id="blac:94348716"/>
<keyword evidence="7" id="KW-0547">Nucleotide-binding</keyword>
<dbReference type="GO" id="GO:0046872">
    <property type="term" value="F:metal ion binding"/>
    <property type="evidence" value="ECO:0007669"/>
    <property type="project" value="UniProtKB-KW"/>
</dbReference>
<comment type="catalytic activity">
    <reaction evidence="12">
        <text>oxaloacetate + ATP = phosphoenolpyruvate + ADP + CO2</text>
        <dbReference type="Rhea" id="RHEA:18617"/>
        <dbReference type="ChEBI" id="CHEBI:16452"/>
        <dbReference type="ChEBI" id="CHEBI:16526"/>
        <dbReference type="ChEBI" id="CHEBI:30616"/>
        <dbReference type="ChEBI" id="CHEBI:58702"/>
        <dbReference type="ChEBI" id="CHEBI:456216"/>
        <dbReference type="EC" id="4.1.1.49"/>
    </reaction>
</comment>
<dbReference type="AlphaFoldDB" id="A0A976IBJ6"/>
<dbReference type="GeneID" id="94348716"/>
<name>A0A976IBJ6_BRELC</name>
<evidence type="ECO:0000256" key="6">
    <source>
        <dbReference type="ARBA" id="ARBA00022723"/>
    </source>
</evidence>
<dbReference type="Gene3D" id="2.170.8.10">
    <property type="entry name" value="Phosphoenolpyruvate Carboxykinase, domain 2"/>
    <property type="match status" value="1"/>
</dbReference>
<gene>
    <name evidence="13" type="ORF">CCR75_004960</name>
</gene>